<reference evidence="2" key="1">
    <citation type="journal article" date="2020" name="Nature">
        <title>Giant virus diversity and host interactions through global metagenomics.</title>
        <authorList>
            <person name="Schulz F."/>
            <person name="Roux S."/>
            <person name="Paez-Espino D."/>
            <person name="Jungbluth S."/>
            <person name="Walsh D.A."/>
            <person name="Denef V.J."/>
            <person name="McMahon K.D."/>
            <person name="Konstantinidis K.T."/>
            <person name="Eloe-Fadrosh E.A."/>
            <person name="Kyrpides N.C."/>
            <person name="Woyke T."/>
        </authorList>
    </citation>
    <scope>NUCLEOTIDE SEQUENCE</scope>
    <source>
        <strain evidence="2">GVMAG-M-3300023184-177</strain>
    </source>
</reference>
<sequence>MVSLQKIMKHINKFKYTDDIFNYMDNINIDVNSIFNKSEEQLQVDFIKLLLSKMKEDIKFVLVLTISNINTFKTLLEWGIKYDDYNLCYFLFHHKDKNIILTNKDYTLYEEKTKNKKIALLINEFKLKDSYDDSTDSSDDSTDSSDFFDSSDSSDLDDFDSDHSDVD</sequence>
<proteinExistence type="predicted"/>
<feature type="compositionally biased region" description="Acidic residues" evidence="1">
    <location>
        <begin position="132"/>
        <end position="143"/>
    </location>
</feature>
<name>A0A6C0HWC6_9ZZZZ</name>
<dbReference type="EMBL" id="MN740024">
    <property type="protein sequence ID" value="QHT84720.1"/>
    <property type="molecule type" value="Genomic_DNA"/>
</dbReference>
<feature type="region of interest" description="Disordered" evidence="1">
    <location>
        <begin position="130"/>
        <end position="167"/>
    </location>
</feature>
<accession>A0A6C0HWC6</accession>
<protein>
    <submittedName>
        <fullName evidence="2">Uncharacterized protein</fullName>
    </submittedName>
</protein>
<organism evidence="2">
    <name type="scientific">viral metagenome</name>
    <dbReference type="NCBI Taxonomy" id="1070528"/>
    <lineage>
        <taxon>unclassified sequences</taxon>
        <taxon>metagenomes</taxon>
        <taxon>organismal metagenomes</taxon>
    </lineage>
</organism>
<evidence type="ECO:0000313" key="2">
    <source>
        <dbReference type="EMBL" id="QHT84720.1"/>
    </source>
</evidence>
<evidence type="ECO:0000256" key="1">
    <source>
        <dbReference type="SAM" id="MobiDB-lite"/>
    </source>
</evidence>
<dbReference type="AlphaFoldDB" id="A0A6C0HWC6"/>